<comment type="caution">
    <text evidence="3">The sequence shown here is derived from an EMBL/GenBank/DDBJ whole genome shotgun (WGS) entry which is preliminary data.</text>
</comment>
<evidence type="ECO:0000256" key="2">
    <source>
        <dbReference type="SAM" id="SignalP"/>
    </source>
</evidence>
<feature type="region of interest" description="Disordered" evidence="1">
    <location>
        <begin position="27"/>
        <end position="66"/>
    </location>
</feature>
<keyword evidence="4" id="KW-1185">Reference proteome</keyword>
<reference evidence="4" key="1">
    <citation type="journal article" date="2018" name="Gigascience">
        <title>Genome assembly of the Pink Ipe (Handroanthus impetiginosus, Bignoniaceae), a highly valued, ecologically keystone Neotropical timber forest tree.</title>
        <authorList>
            <person name="Silva-Junior O.B."/>
            <person name="Grattapaglia D."/>
            <person name="Novaes E."/>
            <person name="Collevatti R.G."/>
        </authorList>
    </citation>
    <scope>NUCLEOTIDE SEQUENCE [LARGE SCALE GENOMIC DNA]</scope>
    <source>
        <strain evidence="4">cv. UFG-1</strain>
    </source>
</reference>
<feature type="compositionally biased region" description="Polar residues" evidence="1">
    <location>
        <begin position="47"/>
        <end position="57"/>
    </location>
</feature>
<sequence length="88" mass="10145">MMKAVTIYKIFFIGFLLMHGLNPSTKNPLSRYDRRLRGGQPSPPTPQFSKPNHYWNQQPPPDHQQHASFQWIDSARLVSSAPLPPTKF</sequence>
<accession>A0A2G9GR75</accession>
<protein>
    <submittedName>
        <fullName evidence="3">Uncharacterized protein</fullName>
    </submittedName>
</protein>
<proteinExistence type="predicted"/>
<keyword evidence="2" id="KW-0732">Signal</keyword>
<evidence type="ECO:0000313" key="4">
    <source>
        <dbReference type="Proteomes" id="UP000231279"/>
    </source>
</evidence>
<evidence type="ECO:0000313" key="3">
    <source>
        <dbReference type="EMBL" id="PIN07791.1"/>
    </source>
</evidence>
<dbReference type="EMBL" id="NKXS01003986">
    <property type="protein sequence ID" value="PIN07791.1"/>
    <property type="molecule type" value="Genomic_DNA"/>
</dbReference>
<gene>
    <name evidence="3" type="ORF">CDL12_19637</name>
</gene>
<dbReference type="AlphaFoldDB" id="A0A2G9GR75"/>
<evidence type="ECO:0000256" key="1">
    <source>
        <dbReference type="SAM" id="MobiDB-lite"/>
    </source>
</evidence>
<feature type="signal peptide" evidence="2">
    <location>
        <begin position="1"/>
        <end position="20"/>
    </location>
</feature>
<name>A0A2G9GR75_9LAMI</name>
<feature type="chain" id="PRO_5013668197" evidence="2">
    <location>
        <begin position="21"/>
        <end position="88"/>
    </location>
</feature>
<dbReference type="Proteomes" id="UP000231279">
    <property type="component" value="Unassembled WGS sequence"/>
</dbReference>
<organism evidence="3 4">
    <name type="scientific">Handroanthus impetiginosus</name>
    <dbReference type="NCBI Taxonomy" id="429701"/>
    <lineage>
        <taxon>Eukaryota</taxon>
        <taxon>Viridiplantae</taxon>
        <taxon>Streptophyta</taxon>
        <taxon>Embryophyta</taxon>
        <taxon>Tracheophyta</taxon>
        <taxon>Spermatophyta</taxon>
        <taxon>Magnoliopsida</taxon>
        <taxon>eudicotyledons</taxon>
        <taxon>Gunneridae</taxon>
        <taxon>Pentapetalae</taxon>
        <taxon>asterids</taxon>
        <taxon>lamiids</taxon>
        <taxon>Lamiales</taxon>
        <taxon>Bignoniaceae</taxon>
        <taxon>Crescentiina</taxon>
        <taxon>Tabebuia alliance</taxon>
        <taxon>Handroanthus</taxon>
    </lineage>
</organism>